<feature type="region of interest" description="Disordered" evidence="1">
    <location>
        <begin position="198"/>
        <end position="218"/>
    </location>
</feature>
<evidence type="ECO:0000256" key="1">
    <source>
        <dbReference type="SAM" id="MobiDB-lite"/>
    </source>
</evidence>
<accession>A0A6P6VCR2</accession>
<keyword evidence="3" id="KW-1185">Reference proteome</keyword>
<organism evidence="3 4">
    <name type="scientific">Coffea arabica</name>
    <name type="common">Arabian coffee</name>
    <dbReference type="NCBI Taxonomy" id="13443"/>
    <lineage>
        <taxon>Eukaryota</taxon>
        <taxon>Viridiplantae</taxon>
        <taxon>Streptophyta</taxon>
        <taxon>Embryophyta</taxon>
        <taxon>Tracheophyta</taxon>
        <taxon>Spermatophyta</taxon>
        <taxon>Magnoliopsida</taxon>
        <taxon>eudicotyledons</taxon>
        <taxon>Gunneridae</taxon>
        <taxon>Pentapetalae</taxon>
        <taxon>asterids</taxon>
        <taxon>lamiids</taxon>
        <taxon>Gentianales</taxon>
        <taxon>Rubiaceae</taxon>
        <taxon>Ixoroideae</taxon>
        <taxon>Gardenieae complex</taxon>
        <taxon>Bertiereae - Coffeeae clade</taxon>
        <taxon>Coffeeae</taxon>
        <taxon>Coffea</taxon>
    </lineage>
</organism>
<gene>
    <name evidence="4" type="primary">LOC113719395</name>
</gene>
<evidence type="ECO:0000313" key="3">
    <source>
        <dbReference type="Proteomes" id="UP001652660"/>
    </source>
</evidence>
<protein>
    <recommendedName>
        <fullName evidence="2">DUF4283 domain-containing protein</fullName>
    </recommendedName>
</protein>
<dbReference type="Pfam" id="PF14111">
    <property type="entry name" value="DUF4283"/>
    <property type="match status" value="1"/>
</dbReference>
<evidence type="ECO:0000313" key="4">
    <source>
        <dbReference type="RefSeq" id="XP_027100405.1"/>
    </source>
</evidence>
<feature type="compositionally biased region" description="Polar residues" evidence="1">
    <location>
        <begin position="205"/>
        <end position="218"/>
    </location>
</feature>
<reference evidence="4" key="2">
    <citation type="submission" date="2025-08" db="UniProtKB">
        <authorList>
            <consortium name="RefSeq"/>
        </authorList>
    </citation>
    <scope>IDENTIFICATION</scope>
    <source>
        <tissue evidence="4">Leaves</tissue>
    </source>
</reference>
<dbReference type="RefSeq" id="XP_027100405.1">
    <property type="nucleotide sequence ID" value="XM_027244604.1"/>
</dbReference>
<evidence type="ECO:0000259" key="2">
    <source>
        <dbReference type="Pfam" id="PF14111"/>
    </source>
</evidence>
<dbReference type="AlphaFoldDB" id="A0A6P6VCR2"/>
<dbReference type="Proteomes" id="UP001652660">
    <property type="component" value="Chromosome 11e"/>
</dbReference>
<dbReference type="InterPro" id="IPR025558">
    <property type="entry name" value="DUF4283"/>
</dbReference>
<proteinExistence type="predicted"/>
<feature type="domain" description="DUF4283" evidence="2">
    <location>
        <begin position="12"/>
        <end position="65"/>
    </location>
</feature>
<dbReference type="InterPro" id="IPR040256">
    <property type="entry name" value="At4g02000-like"/>
</dbReference>
<sequence>METLLKSFQALGFKGAFSLGLIDHRHVLVRFNQEEDYLCCWLKGVWSLQGFVLRIFKWTPSFSVDSESPLAPIWASLPQLPVHLFNKGPLFSIARLLGEPLEIDALTASLNRPSMARFCVEGNLQQVLPDKIWIGNGASGFWQAVEYESLPGYWSVCRKLGHLSTSCRSLAATGQKLNLPPRNAATVNAGVGLKIATSAAKENPPSRSEPSSTLQPLG</sequence>
<reference evidence="3" key="1">
    <citation type="journal article" date="2025" name="Foods">
        <title>Unveiling the Microbial Signatures of Arabica Coffee Cherries: Insights into Ripeness Specific Diversity, Functional Traits, and Implications for Quality and Safety.</title>
        <authorList>
            <consortium name="RefSeq"/>
            <person name="Tenea G.N."/>
            <person name="Cifuentes V."/>
            <person name="Reyes P."/>
            <person name="Cevallos-Vallejos M."/>
        </authorList>
    </citation>
    <scope>NUCLEOTIDE SEQUENCE [LARGE SCALE GENOMIC DNA]</scope>
</reference>
<dbReference type="GeneID" id="113719395"/>
<dbReference type="OrthoDB" id="1002340at2759"/>
<dbReference type="PANTHER" id="PTHR31286">
    <property type="entry name" value="GLYCINE-RICH CELL WALL STRUCTURAL PROTEIN 1.8-LIKE"/>
    <property type="match status" value="1"/>
</dbReference>
<name>A0A6P6VCR2_COFAR</name>
<dbReference type="PANTHER" id="PTHR31286:SF180">
    <property type="entry name" value="OS10G0362600 PROTEIN"/>
    <property type="match status" value="1"/>
</dbReference>